<feature type="chain" id="PRO_5045643249" evidence="2">
    <location>
        <begin position="30"/>
        <end position="522"/>
    </location>
</feature>
<evidence type="ECO:0000256" key="1">
    <source>
        <dbReference type="SAM" id="MobiDB-lite"/>
    </source>
</evidence>
<name>A0ABT5BFU8_9BACT</name>
<organism evidence="3 4">
    <name type="scientific">Nannocystis radixulma</name>
    <dbReference type="NCBI Taxonomy" id="2995305"/>
    <lineage>
        <taxon>Bacteria</taxon>
        <taxon>Pseudomonadati</taxon>
        <taxon>Myxococcota</taxon>
        <taxon>Polyangia</taxon>
        <taxon>Nannocystales</taxon>
        <taxon>Nannocystaceae</taxon>
        <taxon>Nannocystis</taxon>
    </lineage>
</organism>
<comment type="caution">
    <text evidence="3">The sequence shown here is derived from an EMBL/GenBank/DDBJ whole genome shotgun (WGS) entry which is preliminary data.</text>
</comment>
<reference evidence="3 4" key="1">
    <citation type="submission" date="2022-11" db="EMBL/GenBank/DDBJ databases">
        <title>Minimal conservation of predation-associated metabolite biosynthetic gene clusters underscores biosynthetic potential of Myxococcota including descriptions for ten novel species: Archangium lansinium sp. nov., Myxococcus landrumus sp. nov., Nannocystis bai.</title>
        <authorList>
            <person name="Ahearne A."/>
            <person name="Stevens C."/>
            <person name="Dowd S."/>
        </authorList>
    </citation>
    <scope>NUCLEOTIDE SEQUENCE [LARGE SCALE GENOMIC DNA]</scope>
    <source>
        <strain evidence="3 4">NCELM</strain>
    </source>
</reference>
<dbReference type="EMBL" id="JAQNDN010000019">
    <property type="protein sequence ID" value="MDC0672490.1"/>
    <property type="molecule type" value="Genomic_DNA"/>
</dbReference>
<accession>A0ABT5BFU8</accession>
<protein>
    <submittedName>
        <fullName evidence="3">Uncharacterized protein</fullName>
    </submittedName>
</protein>
<evidence type="ECO:0000313" key="4">
    <source>
        <dbReference type="Proteomes" id="UP001217838"/>
    </source>
</evidence>
<dbReference type="Proteomes" id="UP001217838">
    <property type="component" value="Unassembled WGS sequence"/>
</dbReference>
<sequence>MPITPTSKTPVALLALLAVGCPGGGTTTATETAPGTTGDPTTTPDIPTTSGSATTPGTTGSTTAPGTSTSDPVTGSTADVTATGSTGSTGSTTGTSDDTDTTASATAGTDTTAGATGTTADTDATGTSGGDSGDIPPGTLDCDEFDVAEPIVLEDTFTVYSHDFGPTPMVWQDDLLLARETPGTDPACTITWEYRDQFGALIGEPTHIPLPFASNQTLCRRVADVAWDPGHQRYIYLHPAGGVNFYFHTPMAITPTGEIAWMNTSNDERRFSGTSHGMVSNIRVVGDEVIVMGYQANPAAASHWVAVHVYDTATGTLKRTLLDGDGKYDVVLECDASCSTGLAYYNGLPLGPTFRRFDLTTATYSGPAMLADSANLEYPVALRPQGNGTYFIAALQRIWQENNTYLFAGPVLPSGQWDRKATIETSGVLQNLDFVGVDTDGGHVLATTAYTTTFEGNWRLLKVLLWNLAPDGTVRSRKVLEASGHSPRMVRKGGKIAVTWVKMQAASNLVESRKLSFLTCPP</sequence>
<feature type="compositionally biased region" description="Low complexity" evidence="1">
    <location>
        <begin position="27"/>
        <end position="126"/>
    </location>
</feature>
<evidence type="ECO:0000256" key="2">
    <source>
        <dbReference type="SAM" id="SignalP"/>
    </source>
</evidence>
<dbReference type="RefSeq" id="WP_272004267.1">
    <property type="nucleotide sequence ID" value="NZ_JAQNDN010000019.1"/>
</dbReference>
<gene>
    <name evidence="3" type="ORF">POL58_32370</name>
</gene>
<feature type="region of interest" description="Disordered" evidence="1">
    <location>
        <begin position="25"/>
        <end position="142"/>
    </location>
</feature>
<feature type="signal peptide" evidence="2">
    <location>
        <begin position="1"/>
        <end position="29"/>
    </location>
</feature>
<keyword evidence="4" id="KW-1185">Reference proteome</keyword>
<proteinExistence type="predicted"/>
<keyword evidence="2" id="KW-0732">Signal</keyword>
<evidence type="ECO:0000313" key="3">
    <source>
        <dbReference type="EMBL" id="MDC0672490.1"/>
    </source>
</evidence>